<dbReference type="PANTHER" id="PTHR38599:SF1">
    <property type="entry name" value="CUPIN DOMAIN PROTEIN (AFU_ORTHOLOGUE AFUA_3G13620)"/>
    <property type="match status" value="1"/>
</dbReference>
<dbReference type="PANTHER" id="PTHR38599">
    <property type="entry name" value="CUPIN DOMAIN PROTEIN (AFU_ORTHOLOGUE AFUA_3G13620)"/>
    <property type="match status" value="1"/>
</dbReference>
<accession>A0ABP7I6V5</accession>
<feature type="compositionally biased region" description="Pro residues" evidence="1">
    <location>
        <begin position="22"/>
        <end position="32"/>
    </location>
</feature>
<reference evidence="4" key="1">
    <citation type="journal article" date="2019" name="Int. J. Syst. Evol. Microbiol.">
        <title>The Global Catalogue of Microorganisms (GCM) 10K type strain sequencing project: providing services to taxonomists for standard genome sequencing and annotation.</title>
        <authorList>
            <consortium name="The Broad Institute Genomics Platform"/>
            <consortium name="The Broad Institute Genome Sequencing Center for Infectious Disease"/>
            <person name="Wu L."/>
            <person name="Ma J."/>
        </authorList>
    </citation>
    <scope>NUCLEOTIDE SEQUENCE [LARGE SCALE GENOMIC DNA]</scope>
    <source>
        <strain evidence="4">JCM 17138</strain>
    </source>
</reference>
<dbReference type="InterPro" id="IPR013096">
    <property type="entry name" value="Cupin_2"/>
</dbReference>
<evidence type="ECO:0000256" key="1">
    <source>
        <dbReference type="SAM" id="MobiDB-lite"/>
    </source>
</evidence>
<dbReference type="InterPro" id="IPR014710">
    <property type="entry name" value="RmlC-like_jellyroll"/>
</dbReference>
<dbReference type="Pfam" id="PF07883">
    <property type="entry name" value="Cupin_2"/>
    <property type="match status" value="1"/>
</dbReference>
<dbReference type="EMBL" id="BAABDE010000020">
    <property type="protein sequence ID" value="GAA3809392.1"/>
    <property type="molecule type" value="Genomic_DNA"/>
</dbReference>
<gene>
    <name evidence="3" type="ORF">GCM10022403_049250</name>
</gene>
<evidence type="ECO:0000313" key="4">
    <source>
        <dbReference type="Proteomes" id="UP001501009"/>
    </source>
</evidence>
<dbReference type="Proteomes" id="UP001501009">
    <property type="component" value="Unassembled WGS sequence"/>
</dbReference>
<keyword evidence="4" id="KW-1185">Reference proteome</keyword>
<feature type="domain" description="Cupin type-2" evidence="2">
    <location>
        <begin position="60"/>
        <end position="129"/>
    </location>
</feature>
<dbReference type="Gene3D" id="2.60.120.10">
    <property type="entry name" value="Jelly Rolls"/>
    <property type="match status" value="1"/>
</dbReference>
<evidence type="ECO:0000313" key="3">
    <source>
        <dbReference type="EMBL" id="GAA3809392.1"/>
    </source>
</evidence>
<name>A0ABP7I6V5_9ACTN</name>
<dbReference type="InterPro" id="IPR011051">
    <property type="entry name" value="RmlC_Cupin_sf"/>
</dbReference>
<protein>
    <recommendedName>
        <fullName evidence="2">Cupin type-2 domain-containing protein</fullName>
    </recommendedName>
</protein>
<organism evidence="3 4">
    <name type="scientific">Streptomyces coacervatus</name>
    <dbReference type="NCBI Taxonomy" id="647381"/>
    <lineage>
        <taxon>Bacteria</taxon>
        <taxon>Bacillati</taxon>
        <taxon>Actinomycetota</taxon>
        <taxon>Actinomycetes</taxon>
        <taxon>Kitasatosporales</taxon>
        <taxon>Streptomycetaceae</taxon>
        <taxon>Streptomyces</taxon>
    </lineage>
</organism>
<sequence length="154" mass="16469">MPPPPPSPLSSRSRAINSAAPSPSPLSPPGPQTTPLSFGATPLHCTLPHYADSTFALQSVTFPPGANTGWHYHPGTLFVIVEEGDLLHYGPDGKLRTYHAGDAFIEPPGPDHVHCGAAPPHRPVRLLAFYVTPQGQSLTVPAHLPRVWEGREMP</sequence>
<comment type="caution">
    <text evidence="3">The sequence shown here is derived from an EMBL/GenBank/DDBJ whole genome shotgun (WGS) entry which is preliminary data.</text>
</comment>
<feature type="region of interest" description="Disordered" evidence="1">
    <location>
        <begin position="1"/>
        <end position="38"/>
    </location>
</feature>
<evidence type="ECO:0000259" key="2">
    <source>
        <dbReference type="Pfam" id="PF07883"/>
    </source>
</evidence>
<feature type="compositionally biased region" description="Low complexity" evidence="1">
    <location>
        <begin position="9"/>
        <end position="21"/>
    </location>
</feature>
<proteinExistence type="predicted"/>
<dbReference type="RefSeq" id="WP_275772328.1">
    <property type="nucleotide sequence ID" value="NZ_BAABDE010000020.1"/>
</dbReference>
<dbReference type="SUPFAM" id="SSF51182">
    <property type="entry name" value="RmlC-like cupins"/>
    <property type="match status" value="1"/>
</dbReference>